<gene>
    <name evidence="2" type="ORF">J5Y03_08295</name>
</gene>
<dbReference type="PANTHER" id="PTHR43000">
    <property type="entry name" value="DTDP-D-GLUCOSE 4,6-DEHYDRATASE-RELATED"/>
    <property type="match status" value="1"/>
</dbReference>
<dbReference type="EMBL" id="JAGIYQ010000004">
    <property type="protein sequence ID" value="MBP0725192.1"/>
    <property type="molecule type" value="Genomic_DNA"/>
</dbReference>
<comment type="caution">
    <text evidence="2">The sequence shown here is derived from an EMBL/GenBank/DDBJ whole genome shotgun (WGS) entry which is preliminary data.</text>
</comment>
<dbReference type="GO" id="GO:0008446">
    <property type="term" value="F:GDP-mannose 4,6-dehydratase activity"/>
    <property type="evidence" value="ECO:0007669"/>
    <property type="project" value="UniProtKB-EC"/>
</dbReference>
<name>A0A940SGL3_9BACI</name>
<evidence type="ECO:0000259" key="1">
    <source>
        <dbReference type="Pfam" id="PF16363"/>
    </source>
</evidence>
<dbReference type="Pfam" id="PF16363">
    <property type="entry name" value="GDP_Man_Dehyd"/>
    <property type="match status" value="1"/>
</dbReference>
<dbReference type="AlphaFoldDB" id="A0A940SGL3"/>
<reference evidence="2" key="1">
    <citation type="submission" date="2021-04" db="EMBL/GenBank/DDBJ databases">
        <title>Genome seq and assembly of Bacillus sp.</title>
        <authorList>
            <person name="Chhetri G."/>
        </authorList>
    </citation>
    <scope>NUCLEOTIDE SEQUENCE</scope>
    <source>
        <strain evidence="2">RG28</strain>
    </source>
</reference>
<keyword evidence="3" id="KW-1185">Reference proteome</keyword>
<evidence type="ECO:0000313" key="3">
    <source>
        <dbReference type="Proteomes" id="UP000682134"/>
    </source>
</evidence>
<proteinExistence type="predicted"/>
<dbReference type="EC" id="4.2.1.47" evidence="2"/>
<dbReference type="InterPro" id="IPR016040">
    <property type="entry name" value="NAD(P)-bd_dom"/>
</dbReference>
<dbReference type="SUPFAM" id="SSF51735">
    <property type="entry name" value="NAD(P)-binding Rossmann-fold domains"/>
    <property type="match status" value="1"/>
</dbReference>
<dbReference type="InterPro" id="IPR036291">
    <property type="entry name" value="NAD(P)-bd_dom_sf"/>
</dbReference>
<sequence>MMKKVLVTGGAGFIGLNLVNAYLKDGYEVVIVDNLSTGKIENIPTGVTFYEEDIRSQNFIEIVKKEKPDLINHHAAQIDVQYSIHQPVEDGSINILGTLNILEAARALKDEMDISLIYASSAAVYGDPVYLGIDEQHPIQPISYYGASKYAPESYMQIYHDLYGISYSIFRYANVYGIGQDPKGEGGVVSILVDKIVTDSLFTIHGDGEQTRDFIFVDDIVSANLLASKHPINTVCNISTHTKTSLLDLLQIAEEIIERKIETVYQEDRPGDIKHSYLLNEKANQLLNWKPQYSLKEGLAKTIQYYKEK</sequence>
<feature type="domain" description="NAD(P)-binding" evidence="1">
    <location>
        <begin position="6"/>
        <end position="302"/>
    </location>
</feature>
<accession>A0A940SGL3</accession>
<dbReference type="Proteomes" id="UP000682134">
    <property type="component" value="Unassembled WGS sequence"/>
</dbReference>
<dbReference type="Gene3D" id="3.40.50.720">
    <property type="entry name" value="NAD(P)-binding Rossmann-like Domain"/>
    <property type="match status" value="1"/>
</dbReference>
<evidence type="ECO:0000313" key="2">
    <source>
        <dbReference type="EMBL" id="MBP0725192.1"/>
    </source>
</evidence>
<organism evidence="2 3">
    <name type="scientific">Gottfriedia endophytica</name>
    <dbReference type="NCBI Taxonomy" id="2820819"/>
    <lineage>
        <taxon>Bacteria</taxon>
        <taxon>Bacillati</taxon>
        <taxon>Bacillota</taxon>
        <taxon>Bacilli</taxon>
        <taxon>Bacillales</taxon>
        <taxon>Bacillaceae</taxon>
        <taxon>Gottfriedia</taxon>
    </lineage>
</organism>
<keyword evidence="2" id="KW-0456">Lyase</keyword>
<protein>
    <submittedName>
        <fullName evidence="2">GDP-mannose 4,6-dehydratase</fullName>
        <ecNumber evidence="2">4.2.1.47</ecNumber>
    </submittedName>
</protein>